<dbReference type="PANTHER" id="PTHR34933">
    <property type="entry name" value="FLAGELLAR L-RING PROTEIN"/>
    <property type="match status" value="1"/>
</dbReference>
<evidence type="ECO:0000256" key="3">
    <source>
        <dbReference type="ARBA" id="ARBA00006929"/>
    </source>
</evidence>
<keyword evidence="12" id="KW-0966">Cell projection</keyword>
<keyword evidence="12" id="KW-0969">Cilium</keyword>
<comment type="similarity">
    <text evidence="3 11">Belongs to the FlgH family.</text>
</comment>
<evidence type="ECO:0000256" key="7">
    <source>
        <dbReference type="ARBA" id="ARBA00023139"/>
    </source>
</evidence>
<dbReference type="Proteomes" id="UP000250744">
    <property type="component" value="Unassembled WGS sequence"/>
</dbReference>
<dbReference type="AlphaFoldDB" id="A0A364NR89"/>
<dbReference type="NCBIfam" id="NF001304">
    <property type="entry name" value="PRK00249.1-4"/>
    <property type="match status" value="1"/>
</dbReference>
<name>A0A364NR89_9GAMM</name>
<dbReference type="PROSITE" id="PS51257">
    <property type="entry name" value="PROKAR_LIPOPROTEIN"/>
    <property type="match status" value="1"/>
</dbReference>
<evidence type="ECO:0000256" key="10">
    <source>
        <dbReference type="ARBA" id="ARBA00023288"/>
    </source>
</evidence>
<dbReference type="GO" id="GO:0009279">
    <property type="term" value="C:cell outer membrane"/>
    <property type="evidence" value="ECO:0007669"/>
    <property type="project" value="UniProtKB-SubCell"/>
</dbReference>
<dbReference type="Pfam" id="PF02107">
    <property type="entry name" value="FlgH"/>
    <property type="match status" value="1"/>
</dbReference>
<evidence type="ECO:0000256" key="5">
    <source>
        <dbReference type="ARBA" id="ARBA00022729"/>
    </source>
</evidence>
<protein>
    <recommendedName>
        <fullName evidence="11">Flagellar L-ring protein</fullName>
    </recommendedName>
    <alternativeName>
        <fullName evidence="11">Basal body L-ring protein</fullName>
    </alternativeName>
</protein>
<comment type="caution">
    <text evidence="12">The sequence shown here is derived from an EMBL/GenBank/DDBJ whole genome shotgun (WGS) entry which is preliminary data.</text>
</comment>
<keyword evidence="13" id="KW-1185">Reference proteome</keyword>
<dbReference type="GO" id="GO:0009427">
    <property type="term" value="C:bacterial-type flagellum basal body, distal rod, L ring"/>
    <property type="evidence" value="ECO:0007669"/>
    <property type="project" value="InterPro"/>
</dbReference>
<comment type="subcellular location">
    <subcellularLocation>
        <location evidence="11">Cell outer membrane</location>
        <topology evidence="11">Lipid-anchor</topology>
    </subcellularLocation>
    <subcellularLocation>
        <location evidence="11">Bacterial flagellum basal body</location>
    </subcellularLocation>
    <subcellularLocation>
        <location evidence="2">Membrane</location>
        <topology evidence="2">Lipid-anchor</topology>
    </subcellularLocation>
</comment>
<organism evidence="12 13">
    <name type="scientific">Nitrincola tibetensis</name>
    <dbReference type="NCBI Taxonomy" id="2219697"/>
    <lineage>
        <taxon>Bacteria</taxon>
        <taxon>Pseudomonadati</taxon>
        <taxon>Pseudomonadota</taxon>
        <taxon>Gammaproteobacteria</taxon>
        <taxon>Oceanospirillales</taxon>
        <taxon>Oceanospirillaceae</taxon>
        <taxon>Nitrincola</taxon>
    </lineage>
</organism>
<dbReference type="OrthoDB" id="9789463at2"/>
<evidence type="ECO:0000256" key="1">
    <source>
        <dbReference type="ARBA" id="ARBA00002591"/>
    </source>
</evidence>
<comment type="subunit">
    <text evidence="4 11">The basal body constitutes a major portion of the flagellar organelle and consists of four rings (L,P,S, and M) mounted on a central rod.</text>
</comment>
<proteinExistence type="inferred from homology"/>
<dbReference type="PRINTS" id="PR01008">
    <property type="entry name" value="FLGLRINGFLGH"/>
</dbReference>
<dbReference type="PANTHER" id="PTHR34933:SF1">
    <property type="entry name" value="FLAGELLAR L-RING PROTEIN"/>
    <property type="match status" value="1"/>
</dbReference>
<evidence type="ECO:0000256" key="2">
    <source>
        <dbReference type="ARBA" id="ARBA00004635"/>
    </source>
</evidence>
<evidence type="ECO:0000256" key="11">
    <source>
        <dbReference type="HAMAP-Rule" id="MF_00415"/>
    </source>
</evidence>
<evidence type="ECO:0000256" key="8">
    <source>
        <dbReference type="ARBA" id="ARBA00023143"/>
    </source>
</evidence>
<dbReference type="RefSeq" id="WP_112156622.1">
    <property type="nucleotide sequence ID" value="NZ_QKRX01000001.1"/>
</dbReference>
<evidence type="ECO:0000313" key="12">
    <source>
        <dbReference type="EMBL" id="RAU19628.1"/>
    </source>
</evidence>
<reference evidence="12 13" key="1">
    <citation type="submission" date="2018-06" db="EMBL/GenBank/DDBJ databases">
        <title>Nitrincola tibetense sp. nov., isolated from Lake XuguoCo on Tibetan Plateau.</title>
        <authorList>
            <person name="Xing P."/>
        </authorList>
    </citation>
    <scope>NUCLEOTIDE SEQUENCE [LARGE SCALE GENOMIC DNA]</scope>
    <source>
        <strain evidence="13">xg18</strain>
    </source>
</reference>
<keyword evidence="6 11" id="KW-0472">Membrane</keyword>
<sequence>MKHLTRLGLVVSAAWMVSGCVTKAPKPDNPYYAPIPMASLETPKPINGAIYNPSTSMNLYGDGRAHRVGDILTIDLTERTQSSKSSSTSLDKSSDVNVAAPTIMGEPLSIFGRPLSAGISGGSTFDGDSSSDMSNRLSGNITVSVQEIYPNGVMLVRGEKWLTLNQGDEYIRVSGLVRPQDIKPDNTIESTRLADARITYSGTGATADVNVMGWLSRFFISALMPF</sequence>
<keyword evidence="10 11" id="KW-0449">Lipoprotein</keyword>
<dbReference type="HAMAP" id="MF_00415">
    <property type="entry name" value="FlgH"/>
    <property type="match status" value="1"/>
</dbReference>
<evidence type="ECO:0000256" key="4">
    <source>
        <dbReference type="ARBA" id="ARBA00011439"/>
    </source>
</evidence>
<gene>
    <name evidence="11" type="primary">flgH</name>
    <name evidence="12" type="ORF">DN062_00660</name>
</gene>
<evidence type="ECO:0000256" key="6">
    <source>
        <dbReference type="ARBA" id="ARBA00023136"/>
    </source>
</evidence>
<keyword evidence="5 11" id="KW-0732">Signal</keyword>
<dbReference type="GO" id="GO:0003774">
    <property type="term" value="F:cytoskeletal motor activity"/>
    <property type="evidence" value="ECO:0007669"/>
    <property type="project" value="InterPro"/>
</dbReference>
<dbReference type="EMBL" id="QKRX01000001">
    <property type="protein sequence ID" value="RAU19628.1"/>
    <property type="molecule type" value="Genomic_DNA"/>
</dbReference>
<keyword evidence="9 11" id="KW-0998">Cell outer membrane</keyword>
<evidence type="ECO:0000313" key="13">
    <source>
        <dbReference type="Proteomes" id="UP000250744"/>
    </source>
</evidence>
<comment type="function">
    <text evidence="1 11">Assembles around the rod to form the L-ring and probably protects the motor/basal body from shearing forces during rotation.</text>
</comment>
<evidence type="ECO:0000256" key="9">
    <source>
        <dbReference type="ARBA" id="ARBA00023237"/>
    </source>
</evidence>
<dbReference type="InterPro" id="IPR000527">
    <property type="entry name" value="Flag_Lring"/>
</dbReference>
<accession>A0A364NR89</accession>
<keyword evidence="12" id="KW-0282">Flagellum</keyword>
<keyword evidence="7" id="KW-0564">Palmitate</keyword>
<dbReference type="GO" id="GO:0071973">
    <property type="term" value="P:bacterial-type flagellum-dependent cell motility"/>
    <property type="evidence" value="ECO:0007669"/>
    <property type="project" value="InterPro"/>
</dbReference>
<keyword evidence="8 11" id="KW-0975">Bacterial flagellum</keyword>